<dbReference type="OrthoDB" id="4332927at2"/>
<reference evidence="2" key="1">
    <citation type="submission" date="2017-07" db="EMBL/GenBank/DDBJ databases">
        <title>Comparative genome mining reveals phylogenetic distribution patterns of secondary metabolites in Amycolatopsis.</title>
        <authorList>
            <person name="Adamek M."/>
            <person name="Alanjary M."/>
            <person name="Sales-Ortells H."/>
            <person name="Goodfellow M."/>
            <person name="Bull A.T."/>
            <person name="Kalinowski J."/>
            <person name="Ziemert N."/>
        </authorList>
    </citation>
    <scope>NUCLEOTIDE SEQUENCE [LARGE SCALE GENOMIC DNA]</scope>
    <source>
        <strain evidence="2">H5</strain>
    </source>
</reference>
<name>A0A229ST25_9PSEU</name>
<keyword evidence="2" id="KW-1185">Reference proteome</keyword>
<sequence length="140" mass="14809">MGTAIVGVAGALLGVLAGGFLQLLQAARNRRWQREDALGKLKQAVYAEYLRAISASYGQAMAGDRSRSEDARLHAATAEIDVLAGREVAGPARELAGTVIEVHTKIAAAGGVEQAVVDTVDRRRLAVIELFKADLGIEKE</sequence>
<proteinExistence type="predicted"/>
<comment type="caution">
    <text evidence="1">The sequence shown here is derived from an EMBL/GenBank/DDBJ whole genome shotgun (WGS) entry which is preliminary data.</text>
</comment>
<protein>
    <submittedName>
        <fullName evidence="1">Uncharacterized protein</fullName>
    </submittedName>
</protein>
<dbReference type="RefSeq" id="WP_093951980.1">
    <property type="nucleotide sequence ID" value="NZ_NMUL01000042.1"/>
</dbReference>
<gene>
    <name evidence="1" type="ORF">CF165_35625</name>
</gene>
<dbReference type="Proteomes" id="UP000215199">
    <property type="component" value="Unassembled WGS sequence"/>
</dbReference>
<evidence type="ECO:0000313" key="2">
    <source>
        <dbReference type="Proteomes" id="UP000215199"/>
    </source>
</evidence>
<accession>A0A229ST25</accession>
<evidence type="ECO:0000313" key="1">
    <source>
        <dbReference type="EMBL" id="OXM62088.1"/>
    </source>
</evidence>
<dbReference type="AlphaFoldDB" id="A0A229ST25"/>
<organism evidence="1 2">
    <name type="scientific">Amycolatopsis vastitatis</name>
    <dbReference type="NCBI Taxonomy" id="1905142"/>
    <lineage>
        <taxon>Bacteria</taxon>
        <taxon>Bacillati</taxon>
        <taxon>Actinomycetota</taxon>
        <taxon>Actinomycetes</taxon>
        <taxon>Pseudonocardiales</taxon>
        <taxon>Pseudonocardiaceae</taxon>
        <taxon>Amycolatopsis</taxon>
    </lineage>
</organism>
<dbReference type="EMBL" id="NMUL01000042">
    <property type="protein sequence ID" value="OXM62088.1"/>
    <property type="molecule type" value="Genomic_DNA"/>
</dbReference>